<reference evidence="12 13" key="1">
    <citation type="submission" date="2014-10" db="EMBL/GenBank/DDBJ databases">
        <title>Genome sequencing of Vibrio sinaloensis T08.</title>
        <authorList>
            <person name="Chan K.-G."/>
            <person name="Mohamad N.I."/>
        </authorList>
    </citation>
    <scope>NUCLEOTIDE SEQUENCE [LARGE SCALE GENOMIC DNA]</scope>
    <source>
        <strain evidence="12 13">T08</strain>
    </source>
</reference>
<dbReference type="Proteomes" id="UP000030451">
    <property type="component" value="Unassembled WGS sequence"/>
</dbReference>
<feature type="domain" description="Response regulatory" evidence="11">
    <location>
        <begin position="5"/>
        <end position="123"/>
    </location>
</feature>
<dbReference type="Pfam" id="PF00072">
    <property type="entry name" value="Response_reg"/>
    <property type="match status" value="1"/>
</dbReference>
<evidence type="ECO:0000256" key="6">
    <source>
        <dbReference type="ARBA" id="ARBA00023125"/>
    </source>
</evidence>
<comment type="caution">
    <text evidence="12">The sequence shown here is derived from an EMBL/GenBank/DDBJ whole genome shotgun (WGS) entry which is preliminary data.</text>
</comment>
<evidence type="ECO:0000313" key="12">
    <source>
        <dbReference type="EMBL" id="KGY08165.1"/>
    </source>
</evidence>
<proteinExistence type="predicted"/>
<dbReference type="AlphaFoldDB" id="A0A0A5HV36"/>
<dbReference type="EMBL" id="JRWP01000027">
    <property type="protein sequence ID" value="KGY08165.1"/>
    <property type="molecule type" value="Genomic_DNA"/>
</dbReference>
<dbReference type="Gene3D" id="3.40.50.2300">
    <property type="match status" value="1"/>
</dbReference>
<dbReference type="PANTHER" id="PTHR45526:SF1">
    <property type="entry name" value="TRANSCRIPTIONAL REGULATORY PROTEIN DCUR-RELATED"/>
    <property type="match status" value="1"/>
</dbReference>
<keyword evidence="2 9" id="KW-0963">Cytoplasm</keyword>
<evidence type="ECO:0000256" key="7">
    <source>
        <dbReference type="ARBA" id="ARBA00023159"/>
    </source>
</evidence>
<evidence type="ECO:0000256" key="2">
    <source>
        <dbReference type="ARBA" id="ARBA00022490"/>
    </source>
</evidence>
<dbReference type="GO" id="GO:0000156">
    <property type="term" value="F:phosphorelay response regulator activity"/>
    <property type="evidence" value="ECO:0007669"/>
    <property type="project" value="TreeGrafter"/>
</dbReference>
<keyword evidence="7 9" id="KW-0010">Activator</keyword>
<dbReference type="InterPro" id="IPR011006">
    <property type="entry name" value="CheY-like_superfamily"/>
</dbReference>
<evidence type="ECO:0000313" key="13">
    <source>
        <dbReference type="Proteomes" id="UP000030451"/>
    </source>
</evidence>
<name>A0A0A5HV36_PHOS4</name>
<dbReference type="PIRSF" id="PIRSF006171">
    <property type="entry name" value="RR_citrat_malat"/>
    <property type="match status" value="1"/>
</dbReference>
<dbReference type="Pfam" id="PF20714">
    <property type="entry name" value="HTH_64"/>
    <property type="match status" value="1"/>
</dbReference>
<dbReference type="OrthoDB" id="9802426at2"/>
<evidence type="ECO:0000256" key="4">
    <source>
        <dbReference type="ARBA" id="ARBA00023012"/>
    </source>
</evidence>
<evidence type="ECO:0000256" key="9">
    <source>
        <dbReference type="PIRNR" id="PIRNR006171"/>
    </source>
</evidence>
<dbReference type="SMART" id="SM00448">
    <property type="entry name" value="REC"/>
    <property type="match status" value="1"/>
</dbReference>
<evidence type="ECO:0000256" key="10">
    <source>
        <dbReference type="PROSITE-ProRule" id="PRU00169"/>
    </source>
</evidence>
<accession>A0A0A5HV36</accession>
<dbReference type="InterPro" id="IPR051271">
    <property type="entry name" value="2C-system_Tx_regulators"/>
</dbReference>
<evidence type="ECO:0000256" key="5">
    <source>
        <dbReference type="ARBA" id="ARBA00023015"/>
    </source>
</evidence>
<keyword evidence="4 9" id="KW-0902">Two-component regulatory system</keyword>
<dbReference type="SUPFAM" id="SSF52172">
    <property type="entry name" value="CheY-like"/>
    <property type="match status" value="1"/>
</dbReference>
<dbReference type="InterPro" id="IPR048714">
    <property type="entry name" value="DpiA-like_HTH"/>
</dbReference>
<keyword evidence="6 9" id="KW-0238">DNA-binding</keyword>
<comment type="subcellular location">
    <subcellularLocation>
        <location evidence="1 9">Cytoplasm</location>
    </subcellularLocation>
</comment>
<dbReference type="InterPro" id="IPR001789">
    <property type="entry name" value="Sig_transdc_resp-reg_receiver"/>
</dbReference>
<dbReference type="GO" id="GO:0003700">
    <property type="term" value="F:DNA-binding transcription factor activity"/>
    <property type="evidence" value="ECO:0007669"/>
    <property type="project" value="InterPro"/>
</dbReference>
<evidence type="ECO:0000259" key="11">
    <source>
        <dbReference type="PROSITE" id="PS50110"/>
    </source>
</evidence>
<dbReference type="GO" id="GO:0005737">
    <property type="term" value="C:cytoplasm"/>
    <property type="evidence" value="ECO:0007669"/>
    <property type="project" value="UniProtKB-SubCell"/>
</dbReference>
<feature type="modified residue" description="4-aspartylphosphate" evidence="10">
    <location>
        <position position="56"/>
    </location>
</feature>
<dbReference type="PANTHER" id="PTHR45526">
    <property type="entry name" value="TRANSCRIPTIONAL REGULATORY PROTEIN DPIA"/>
    <property type="match status" value="1"/>
</dbReference>
<dbReference type="STRING" id="379097.SE23_04765"/>
<sequence length="228" mass="25861">MNLIDVLIIEDEVGIAELHAQFFRQTLRFNPIGIASDLAMARTMIRIHKPKLIILDNYLPDGRGIDLLREIIADKKSPQPDVILVTASSEMDTVKEALHCGCFDYLLKPISYERLQETLNRYLKYNCAIKAFDTISQRHVDDLFNMQARDKSSSRLPKGIGELTLDKIHQVFNANCGIKFTAETLGEAVGISKTTARRYLEYCSASGFLSVENEHGRVGRPERVYIRN</sequence>
<evidence type="ECO:0000256" key="1">
    <source>
        <dbReference type="ARBA" id="ARBA00004496"/>
    </source>
</evidence>
<keyword evidence="8 9" id="KW-0804">Transcription</keyword>
<keyword evidence="3 10" id="KW-0597">Phosphoprotein</keyword>
<evidence type="ECO:0000256" key="3">
    <source>
        <dbReference type="ARBA" id="ARBA00022553"/>
    </source>
</evidence>
<protein>
    <recommendedName>
        <fullName evidence="9">Transcriptional regulatory protein</fullName>
    </recommendedName>
</protein>
<dbReference type="InterPro" id="IPR024187">
    <property type="entry name" value="Sig_transdc_resp-reg_cit/mal"/>
</dbReference>
<dbReference type="PROSITE" id="PS50110">
    <property type="entry name" value="RESPONSE_REGULATORY"/>
    <property type="match status" value="1"/>
</dbReference>
<gene>
    <name evidence="12" type="primary">dpiA</name>
    <name evidence="12" type="synonym">citB</name>
    <name evidence="12" type="ORF">NM06_13405</name>
</gene>
<dbReference type="GO" id="GO:0003677">
    <property type="term" value="F:DNA binding"/>
    <property type="evidence" value="ECO:0007669"/>
    <property type="project" value="UniProtKB-KW"/>
</dbReference>
<keyword evidence="5 9" id="KW-0805">Transcription regulation</keyword>
<organism evidence="12 13">
    <name type="scientific">Photobacterium sp. (strain ATCC 43367)</name>
    <dbReference type="NCBI Taxonomy" id="379097"/>
    <lineage>
        <taxon>Bacteria</taxon>
        <taxon>Pseudomonadati</taxon>
        <taxon>Pseudomonadota</taxon>
        <taxon>Gammaproteobacteria</taxon>
        <taxon>Vibrionales</taxon>
        <taxon>Vibrionaceae</taxon>
        <taxon>Vibrio</taxon>
        <taxon>Vibrio oreintalis group</taxon>
    </lineage>
</organism>
<dbReference type="RefSeq" id="WP_038136612.1">
    <property type="nucleotide sequence ID" value="NZ_JAVHXF010000200.1"/>
</dbReference>
<evidence type="ECO:0000256" key="8">
    <source>
        <dbReference type="ARBA" id="ARBA00023163"/>
    </source>
</evidence>